<comment type="subcellular location">
    <subcellularLocation>
        <location evidence="1">Nucleus</location>
    </subcellularLocation>
</comment>
<keyword evidence="2" id="KW-0805">Transcription regulation</keyword>
<reference evidence="7 8" key="1">
    <citation type="journal article" date="2006" name="Science">
        <title>The genome of black cottonwood, Populus trichocarpa (Torr. &amp; Gray).</title>
        <authorList>
            <person name="Tuskan G.A."/>
            <person name="Difazio S."/>
            <person name="Jansson S."/>
            <person name="Bohlmann J."/>
            <person name="Grigoriev I."/>
            <person name="Hellsten U."/>
            <person name="Putnam N."/>
            <person name="Ralph S."/>
            <person name="Rombauts S."/>
            <person name="Salamov A."/>
            <person name="Schein J."/>
            <person name="Sterck L."/>
            <person name="Aerts A."/>
            <person name="Bhalerao R.R."/>
            <person name="Bhalerao R.P."/>
            <person name="Blaudez D."/>
            <person name="Boerjan W."/>
            <person name="Brun A."/>
            <person name="Brunner A."/>
            <person name="Busov V."/>
            <person name="Campbell M."/>
            <person name="Carlson J."/>
            <person name="Chalot M."/>
            <person name="Chapman J."/>
            <person name="Chen G.L."/>
            <person name="Cooper D."/>
            <person name="Coutinho P.M."/>
            <person name="Couturier J."/>
            <person name="Covert S."/>
            <person name="Cronk Q."/>
            <person name="Cunningham R."/>
            <person name="Davis J."/>
            <person name="Degroeve S."/>
            <person name="Dejardin A."/>
            <person name="Depamphilis C."/>
            <person name="Detter J."/>
            <person name="Dirks B."/>
            <person name="Dubchak I."/>
            <person name="Duplessis S."/>
            <person name="Ehlting J."/>
            <person name="Ellis B."/>
            <person name="Gendler K."/>
            <person name="Goodstein D."/>
            <person name="Gribskov M."/>
            <person name="Grimwood J."/>
            <person name="Groover A."/>
            <person name="Gunter L."/>
            <person name="Hamberger B."/>
            <person name="Heinze B."/>
            <person name="Helariutta Y."/>
            <person name="Henrissat B."/>
            <person name="Holligan D."/>
            <person name="Holt R."/>
            <person name="Huang W."/>
            <person name="Islam-Faridi N."/>
            <person name="Jones S."/>
            <person name="Jones-Rhoades M."/>
            <person name="Jorgensen R."/>
            <person name="Joshi C."/>
            <person name="Kangasjarvi J."/>
            <person name="Karlsson J."/>
            <person name="Kelleher C."/>
            <person name="Kirkpatrick R."/>
            <person name="Kirst M."/>
            <person name="Kohler A."/>
            <person name="Kalluri U."/>
            <person name="Larimer F."/>
            <person name="Leebens-Mack J."/>
            <person name="Leple J.C."/>
            <person name="Locascio P."/>
            <person name="Lou Y."/>
            <person name="Lucas S."/>
            <person name="Martin F."/>
            <person name="Montanini B."/>
            <person name="Napoli C."/>
            <person name="Nelson D.R."/>
            <person name="Nelson C."/>
            <person name="Nieminen K."/>
            <person name="Nilsson O."/>
            <person name="Pereda V."/>
            <person name="Peter G."/>
            <person name="Philippe R."/>
            <person name="Pilate G."/>
            <person name="Poliakov A."/>
            <person name="Razumovskaya J."/>
            <person name="Richardson P."/>
            <person name="Rinaldi C."/>
            <person name="Ritland K."/>
            <person name="Rouze P."/>
            <person name="Ryaboy D."/>
            <person name="Schmutz J."/>
            <person name="Schrader J."/>
            <person name="Segerman B."/>
            <person name="Shin H."/>
            <person name="Siddiqui A."/>
            <person name="Sterky F."/>
            <person name="Terry A."/>
            <person name="Tsai C.J."/>
            <person name="Uberbacher E."/>
            <person name="Unneberg P."/>
            <person name="Vahala J."/>
            <person name="Wall K."/>
            <person name="Wessler S."/>
            <person name="Yang G."/>
            <person name="Yin T."/>
            <person name="Douglas C."/>
            <person name="Marra M."/>
            <person name="Sandberg G."/>
            <person name="Van de Peer Y."/>
            <person name="Rokhsar D."/>
        </authorList>
    </citation>
    <scope>NUCLEOTIDE SEQUENCE [LARGE SCALE GENOMIC DNA]</scope>
    <source>
        <strain evidence="8">cv. Nisqually</strain>
    </source>
</reference>
<evidence type="ECO:0000256" key="3">
    <source>
        <dbReference type="ARBA" id="ARBA00023125"/>
    </source>
</evidence>
<dbReference type="GO" id="GO:0000976">
    <property type="term" value="F:transcription cis-regulatory region binding"/>
    <property type="evidence" value="ECO:0000318"/>
    <property type="project" value="GO_Central"/>
</dbReference>
<dbReference type="Proteomes" id="UP000006729">
    <property type="component" value="Chromosome 5"/>
</dbReference>
<dbReference type="STRING" id="3694.A0A2K2ADS2"/>
<dbReference type="PANTHER" id="PTHR31221:SF17">
    <property type="entry name" value="WRKY TRANSCRIPTION FACTOR 13-RELATED"/>
    <property type="match status" value="1"/>
</dbReference>
<evidence type="ECO:0000256" key="2">
    <source>
        <dbReference type="ARBA" id="ARBA00023015"/>
    </source>
</evidence>
<dbReference type="InterPro" id="IPR003657">
    <property type="entry name" value="WRKY_dom"/>
</dbReference>
<dbReference type="PANTHER" id="PTHR31221">
    <property type="entry name" value="WRKY TRANSCRIPTION FACTOR PROTEIN 1-RELATED"/>
    <property type="match status" value="1"/>
</dbReference>
<keyword evidence="5" id="KW-0539">Nucleus</keyword>
<dbReference type="AlphaFoldDB" id="A0A2K2ADS2"/>
<dbReference type="SUPFAM" id="SSF118290">
    <property type="entry name" value="WRKY DNA-binding domain"/>
    <property type="match status" value="1"/>
</dbReference>
<evidence type="ECO:0000256" key="4">
    <source>
        <dbReference type="ARBA" id="ARBA00023163"/>
    </source>
</evidence>
<dbReference type="Gene3D" id="2.20.25.80">
    <property type="entry name" value="WRKY domain"/>
    <property type="match status" value="1"/>
</dbReference>
<dbReference type="SMART" id="SM00774">
    <property type="entry name" value="WRKY"/>
    <property type="match status" value="1"/>
</dbReference>
<dbReference type="FunCoup" id="A0A2K2ADS2">
    <property type="interactions" value="1"/>
</dbReference>
<dbReference type="InParanoid" id="A0A2K2ADS2"/>
<dbReference type="InterPro" id="IPR044810">
    <property type="entry name" value="WRKY_plant"/>
</dbReference>
<proteinExistence type="predicted"/>
<gene>
    <name evidence="7" type="ORF">POPTR_005G092400v4</name>
</gene>
<dbReference type="GO" id="GO:0003700">
    <property type="term" value="F:DNA-binding transcription factor activity"/>
    <property type="evidence" value="ECO:0000318"/>
    <property type="project" value="GO_Central"/>
</dbReference>
<dbReference type="GO" id="GO:0005634">
    <property type="term" value="C:nucleus"/>
    <property type="evidence" value="ECO:0000318"/>
    <property type="project" value="GO_Central"/>
</dbReference>
<name>A0A2K2ADS2_POPTR</name>
<dbReference type="PROSITE" id="PS50811">
    <property type="entry name" value="WRKY"/>
    <property type="match status" value="1"/>
</dbReference>
<evidence type="ECO:0000256" key="5">
    <source>
        <dbReference type="ARBA" id="ARBA00023242"/>
    </source>
</evidence>
<evidence type="ECO:0000256" key="1">
    <source>
        <dbReference type="ARBA" id="ARBA00004123"/>
    </source>
</evidence>
<dbReference type="FunFam" id="2.20.25.80:FF:000003">
    <property type="entry name" value="WRKY transcription factor 57"/>
    <property type="match status" value="1"/>
</dbReference>
<dbReference type="EMBL" id="CM009294">
    <property type="protein sequence ID" value="PNT35670.2"/>
    <property type="molecule type" value="Genomic_DNA"/>
</dbReference>
<keyword evidence="4" id="KW-0804">Transcription</keyword>
<evidence type="ECO:0000259" key="6">
    <source>
        <dbReference type="PROSITE" id="PS50811"/>
    </source>
</evidence>
<keyword evidence="8" id="KW-1185">Reference proteome</keyword>
<sequence length="314" mass="35894">MEHVNITPNLKEQSHQSKPKRTRTIISRFLGFFGFSRKPRSFPEKKPNKIDILPERKKLKRQRSWFPWSWFCIKSPGTKTVPLDSTVPDSKRTSNASKSKRQKPLTNHGTPRQTPARVSSDRAPKERPEQTWYRSEQDIILKNGKPSDHAENPKDGTSKKRLSFRRKIDAIRSGTSQPGSPEVKAKSIRIVSITRSTSSPSLPHEKSATVPNTLGRSWVMAGKPHKENDRPNGKKLDPLVGMSIVVMTLMIMLLWGKLCAILCASAWFYFVPRLISEDDVKNGSIQREFNLDSEDYKKKVVLEGFLERKRHSVL</sequence>
<organism evidence="7 8">
    <name type="scientific">Populus trichocarpa</name>
    <name type="common">Western balsam poplar</name>
    <name type="synonym">Populus balsamifera subsp. trichocarpa</name>
    <dbReference type="NCBI Taxonomy" id="3694"/>
    <lineage>
        <taxon>Eukaryota</taxon>
        <taxon>Viridiplantae</taxon>
        <taxon>Streptophyta</taxon>
        <taxon>Embryophyta</taxon>
        <taxon>Tracheophyta</taxon>
        <taxon>Spermatophyta</taxon>
        <taxon>Magnoliopsida</taxon>
        <taxon>eudicotyledons</taxon>
        <taxon>Gunneridae</taxon>
        <taxon>Pentapetalae</taxon>
        <taxon>rosids</taxon>
        <taxon>fabids</taxon>
        <taxon>Malpighiales</taxon>
        <taxon>Salicaceae</taxon>
        <taxon>Saliceae</taxon>
        <taxon>Populus</taxon>
    </lineage>
</organism>
<comment type="caution">
    <text evidence="7">The sequence shown here is derived from an EMBL/GenBank/DDBJ whole genome shotgun (WGS) entry which is preliminary data.</text>
</comment>
<dbReference type="Pfam" id="PF03106">
    <property type="entry name" value="WRKY"/>
    <property type="match status" value="1"/>
</dbReference>
<evidence type="ECO:0000313" key="8">
    <source>
        <dbReference type="Proteomes" id="UP000006729"/>
    </source>
</evidence>
<dbReference type="GO" id="GO:0006355">
    <property type="term" value="P:regulation of DNA-templated transcription"/>
    <property type="evidence" value="ECO:0000318"/>
    <property type="project" value="GO_Central"/>
</dbReference>
<evidence type="ECO:0000313" key="7">
    <source>
        <dbReference type="EMBL" id="PNT35670.2"/>
    </source>
</evidence>
<dbReference type="SMR" id="A0A2K2ADS2"/>
<accession>A0A2K2ADS2</accession>
<dbReference type="InterPro" id="IPR036576">
    <property type="entry name" value="WRKY_dom_sf"/>
</dbReference>
<protein>
    <recommendedName>
        <fullName evidence="6">WRKY domain-containing protein</fullName>
    </recommendedName>
</protein>
<keyword evidence="3" id="KW-0238">DNA-binding</keyword>